<dbReference type="AlphaFoldDB" id="A0A4W3GLS8"/>
<dbReference type="PROSITE" id="PS52035">
    <property type="entry name" value="PEPTIDASE_M14"/>
    <property type="match status" value="1"/>
</dbReference>
<comment type="similarity">
    <text evidence="3 11">Belongs to the peptidase M14 family.</text>
</comment>
<sequence length="229" mass="25817">MKPSSLYSVGLRPLLYSETWARQRGVGWHRAGSDIRYYSNSRGLYSLTWTCCFPSRGDTCYLAHSYPYTYSDLQRDLLALANDPARSRYCKLRSLCHSLAGNMVYVLTITSPSARPPGQAPRKRAVVVTGRVHPGETNSSWMMKGFLEYILGGSADAQLLRDIFIFKVVPMLNPDGVIVGNYRCSLTGRDLNRNYRTVLRDAFPSVWHTRNMVKRCGHGHTQRESAGEG</sequence>
<keyword evidence="8" id="KW-0862">Zinc</keyword>
<accession>A0A4W3GLS8</accession>
<feature type="domain" description="Peptidase M14" evidence="12">
    <location>
        <begin position="66"/>
        <end position="229"/>
    </location>
</feature>
<evidence type="ECO:0000256" key="1">
    <source>
        <dbReference type="ARBA" id="ARBA00001947"/>
    </source>
</evidence>
<evidence type="ECO:0000256" key="8">
    <source>
        <dbReference type="ARBA" id="ARBA00022833"/>
    </source>
</evidence>
<dbReference type="Pfam" id="PF00246">
    <property type="entry name" value="Peptidase_M14"/>
    <property type="match status" value="1"/>
</dbReference>
<keyword evidence="10" id="KW-0206">Cytoskeleton</keyword>
<reference evidence="13" key="4">
    <citation type="submission" date="2025-08" db="UniProtKB">
        <authorList>
            <consortium name="Ensembl"/>
        </authorList>
    </citation>
    <scope>IDENTIFICATION</scope>
</reference>
<evidence type="ECO:0000256" key="5">
    <source>
        <dbReference type="ARBA" id="ARBA00022670"/>
    </source>
</evidence>
<dbReference type="GO" id="GO:0006508">
    <property type="term" value="P:proteolysis"/>
    <property type="evidence" value="ECO:0007669"/>
    <property type="project" value="UniProtKB-KW"/>
</dbReference>
<evidence type="ECO:0000256" key="2">
    <source>
        <dbReference type="ARBA" id="ARBA00004245"/>
    </source>
</evidence>
<dbReference type="InterPro" id="IPR000834">
    <property type="entry name" value="Peptidase_M14"/>
</dbReference>
<keyword evidence="4" id="KW-0963">Cytoplasm</keyword>
<evidence type="ECO:0000259" key="12">
    <source>
        <dbReference type="PROSITE" id="PS52035"/>
    </source>
</evidence>
<evidence type="ECO:0000256" key="4">
    <source>
        <dbReference type="ARBA" id="ARBA00022490"/>
    </source>
</evidence>
<dbReference type="GO" id="GO:0005856">
    <property type="term" value="C:cytoskeleton"/>
    <property type="evidence" value="ECO:0007669"/>
    <property type="project" value="UniProtKB-SubCell"/>
</dbReference>
<dbReference type="GO" id="GO:0008270">
    <property type="term" value="F:zinc ion binding"/>
    <property type="evidence" value="ECO:0007669"/>
    <property type="project" value="InterPro"/>
</dbReference>
<keyword evidence="9" id="KW-0482">Metalloprotease</keyword>
<evidence type="ECO:0000313" key="13">
    <source>
        <dbReference type="Ensembl" id="ENSCMIP00000004042.1"/>
    </source>
</evidence>
<protein>
    <recommendedName>
        <fullName evidence="12">Peptidase M14 domain-containing protein</fullName>
    </recommendedName>
</protein>
<keyword evidence="14" id="KW-1185">Reference proteome</keyword>
<proteinExistence type="inferred from homology"/>
<dbReference type="InterPro" id="IPR050821">
    <property type="entry name" value="Cytosolic_carboxypeptidase"/>
</dbReference>
<dbReference type="OMA" id="YSETWAR"/>
<dbReference type="PANTHER" id="PTHR12756">
    <property type="entry name" value="CYTOSOLIC CARBOXYPEPTIDASE"/>
    <property type="match status" value="1"/>
</dbReference>
<dbReference type="GeneTree" id="ENSGT00940000160916"/>
<name>A0A4W3GLS8_CALMI</name>
<dbReference type="Gene3D" id="3.40.630.10">
    <property type="entry name" value="Zn peptidases"/>
    <property type="match status" value="1"/>
</dbReference>
<dbReference type="Ensembl" id="ENSCMIT00000004194.1">
    <property type="protein sequence ID" value="ENSCMIP00000004042.1"/>
    <property type="gene ID" value="ENSCMIG00000002422.1"/>
</dbReference>
<evidence type="ECO:0000256" key="10">
    <source>
        <dbReference type="ARBA" id="ARBA00023212"/>
    </source>
</evidence>
<evidence type="ECO:0000256" key="7">
    <source>
        <dbReference type="ARBA" id="ARBA00022801"/>
    </source>
</evidence>
<comment type="cofactor">
    <cofactor evidence="1">
        <name>Zn(2+)</name>
        <dbReference type="ChEBI" id="CHEBI:29105"/>
    </cofactor>
</comment>
<comment type="subcellular location">
    <subcellularLocation>
        <location evidence="2">Cytoplasm</location>
        <location evidence="2">Cytoskeleton</location>
    </subcellularLocation>
</comment>
<keyword evidence="5" id="KW-0645">Protease</keyword>
<keyword evidence="7" id="KW-0378">Hydrolase</keyword>
<dbReference type="GO" id="GO:0004181">
    <property type="term" value="F:metallocarboxypeptidase activity"/>
    <property type="evidence" value="ECO:0007669"/>
    <property type="project" value="InterPro"/>
</dbReference>
<evidence type="ECO:0000256" key="6">
    <source>
        <dbReference type="ARBA" id="ARBA00022723"/>
    </source>
</evidence>
<evidence type="ECO:0000256" key="3">
    <source>
        <dbReference type="ARBA" id="ARBA00005988"/>
    </source>
</evidence>
<reference evidence="14" key="2">
    <citation type="journal article" date="2007" name="PLoS Biol.">
        <title>Survey sequencing and comparative analysis of the elephant shark (Callorhinchus milii) genome.</title>
        <authorList>
            <person name="Venkatesh B."/>
            <person name="Kirkness E.F."/>
            <person name="Loh Y.H."/>
            <person name="Halpern A.L."/>
            <person name="Lee A.P."/>
            <person name="Johnson J."/>
            <person name="Dandona N."/>
            <person name="Viswanathan L.D."/>
            <person name="Tay A."/>
            <person name="Venter J.C."/>
            <person name="Strausberg R.L."/>
            <person name="Brenner S."/>
        </authorList>
    </citation>
    <scope>NUCLEOTIDE SEQUENCE [LARGE SCALE GENOMIC DNA]</scope>
</reference>
<dbReference type="InParanoid" id="A0A4W3GLS8"/>
<comment type="caution">
    <text evidence="11">Lacks conserved residue(s) required for the propagation of feature annotation.</text>
</comment>
<reference evidence="14" key="3">
    <citation type="journal article" date="2014" name="Nature">
        <title>Elephant shark genome provides unique insights into gnathostome evolution.</title>
        <authorList>
            <consortium name="International Elephant Shark Genome Sequencing Consortium"/>
            <person name="Venkatesh B."/>
            <person name="Lee A.P."/>
            <person name="Ravi V."/>
            <person name="Maurya A.K."/>
            <person name="Lian M.M."/>
            <person name="Swann J.B."/>
            <person name="Ohta Y."/>
            <person name="Flajnik M.F."/>
            <person name="Sutoh Y."/>
            <person name="Kasahara M."/>
            <person name="Hoon S."/>
            <person name="Gangu V."/>
            <person name="Roy S.W."/>
            <person name="Irimia M."/>
            <person name="Korzh V."/>
            <person name="Kondrychyn I."/>
            <person name="Lim Z.W."/>
            <person name="Tay B.H."/>
            <person name="Tohari S."/>
            <person name="Kong K.W."/>
            <person name="Ho S."/>
            <person name="Lorente-Galdos B."/>
            <person name="Quilez J."/>
            <person name="Marques-Bonet T."/>
            <person name="Raney B.J."/>
            <person name="Ingham P.W."/>
            <person name="Tay A."/>
            <person name="Hillier L.W."/>
            <person name="Minx P."/>
            <person name="Boehm T."/>
            <person name="Wilson R.K."/>
            <person name="Brenner S."/>
            <person name="Warren W.C."/>
        </authorList>
    </citation>
    <scope>NUCLEOTIDE SEQUENCE [LARGE SCALE GENOMIC DNA]</scope>
</reference>
<evidence type="ECO:0000313" key="14">
    <source>
        <dbReference type="Proteomes" id="UP000314986"/>
    </source>
</evidence>
<dbReference type="PANTHER" id="PTHR12756:SF41">
    <property type="entry name" value="CYTOSOLIC CARBOXYPEPTIDASE 2"/>
    <property type="match status" value="1"/>
</dbReference>
<keyword evidence="6" id="KW-0479">Metal-binding</keyword>
<organism evidence="13 14">
    <name type="scientific">Callorhinchus milii</name>
    <name type="common">Ghost shark</name>
    <dbReference type="NCBI Taxonomy" id="7868"/>
    <lineage>
        <taxon>Eukaryota</taxon>
        <taxon>Metazoa</taxon>
        <taxon>Chordata</taxon>
        <taxon>Craniata</taxon>
        <taxon>Vertebrata</taxon>
        <taxon>Chondrichthyes</taxon>
        <taxon>Holocephali</taxon>
        <taxon>Chimaeriformes</taxon>
        <taxon>Callorhinchidae</taxon>
        <taxon>Callorhinchus</taxon>
    </lineage>
</organism>
<evidence type="ECO:0000256" key="11">
    <source>
        <dbReference type="PROSITE-ProRule" id="PRU01379"/>
    </source>
</evidence>
<dbReference type="Proteomes" id="UP000314986">
    <property type="component" value="Unassembled WGS sequence"/>
</dbReference>
<reference evidence="14" key="1">
    <citation type="journal article" date="2006" name="Science">
        <title>Ancient noncoding elements conserved in the human genome.</title>
        <authorList>
            <person name="Venkatesh B."/>
            <person name="Kirkness E.F."/>
            <person name="Loh Y.H."/>
            <person name="Halpern A.L."/>
            <person name="Lee A.P."/>
            <person name="Johnson J."/>
            <person name="Dandona N."/>
            <person name="Viswanathan L.D."/>
            <person name="Tay A."/>
            <person name="Venter J.C."/>
            <person name="Strausberg R.L."/>
            <person name="Brenner S."/>
        </authorList>
    </citation>
    <scope>NUCLEOTIDE SEQUENCE [LARGE SCALE GENOMIC DNA]</scope>
</reference>
<evidence type="ECO:0000256" key="9">
    <source>
        <dbReference type="ARBA" id="ARBA00023049"/>
    </source>
</evidence>
<reference evidence="13" key="5">
    <citation type="submission" date="2025-09" db="UniProtKB">
        <authorList>
            <consortium name="Ensembl"/>
        </authorList>
    </citation>
    <scope>IDENTIFICATION</scope>
</reference>
<dbReference type="SUPFAM" id="SSF53187">
    <property type="entry name" value="Zn-dependent exopeptidases"/>
    <property type="match status" value="1"/>
</dbReference>